<dbReference type="Gene3D" id="3.40.50.150">
    <property type="entry name" value="Vaccinia Virus protein VP39"/>
    <property type="match status" value="1"/>
</dbReference>
<dbReference type="SUPFAM" id="SSF53335">
    <property type="entry name" value="S-adenosyl-L-methionine-dependent methyltransferases"/>
    <property type="match status" value="1"/>
</dbReference>
<dbReference type="GO" id="GO:0032259">
    <property type="term" value="P:methylation"/>
    <property type="evidence" value="ECO:0007669"/>
    <property type="project" value="UniProtKB-KW"/>
</dbReference>
<feature type="domain" description="Methyltransferase" evidence="1">
    <location>
        <begin position="63"/>
        <end position="157"/>
    </location>
</feature>
<evidence type="ECO:0000313" key="2">
    <source>
        <dbReference type="EMBL" id="MDF4023587.1"/>
    </source>
</evidence>
<keyword evidence="2" id="KW-0808">Transferase</keyword>
<evidence type="ECO:0000259" key="1">
    <source>
        <dbReference type="Pfam" id="PF13649"/>
    </source>
</evidence>
<dbReference type="InterPro" id="IPR041698">
    <property type="entry name" value="Methyltransf_25"/>
</dbReference>
<organism evidence="2 3">
    <name type="scientific">Luteibacter sahnii</name>
    <dbReference type="NCBI Taxonomy" id="3021977"/>
    <lineage>
        <taxon>Bacteria</taxon>
        <taxon>Pseudomonadati</taxon>
        <taxon>Pseudomonadota</taxon>
        <taxon>Gammaproteobacteria</taxon>
        <taxon>Lysobacterales</taxon>
        <taxon>Rhodanobacteraceae</taxon>
        <taxon>Luteibacter</taxon>
    </lineage>
</organism>
<dbReference type="PANTHER" id="PTHR43464:SF92">
    <property type="entry name" value="SLR1071 PROTEIN"/>
    <property type="match status" value="1"/>
</dbReference>
<protein>
    <submittedName>
        <fullName evidence="2">Class I SAM-dependent methyltransferase</fullName>
    </submittedName>
</protein>
<proteinExistence type="predicted"/>
<dbReference type="Pfam" id="PF13649">
    <property type="entry name" value="Methyltransf_25"/>
    <property type="match status" value="1"/>
</dbReference>
<gene>
    <name evidence="2" type="ORF">P3W24_01175</name>
</gene>
<dbReference type="EMBL" id="JARJJS010000001">
    <property type="protein sequence ID" value="MDF4023587.1"/>
    <property type="molecule type" value="Genomic_DNA"/>
</dbReference>
<keyword evidence="2" id="KW-0489">Methyltransferase</keyword>
<keyword evidence="3" id="KW-1185">Reference proteome</keyword>
<evidence type="ECO:0000313" key="3">
    <source>
        <dbReference type="Proteomes" id="UP001528850"/>
    </source>
</evidence>
<dbReference type="Proteomes" id="UP001528850">
    <property type="component" value="Unassembled WGS sequence"/>
</dbReference>
<dbReference type="PANTHER" id="PTHR43464">
    <property type="entry name" value="METHYLTRANSFERASE"/>
    <property type="match status" value="1"/>
</dbReference>
<dbReference type="RefSeq" id="WP_320550964.1">
    <property type="nucleotide sequence ID" value="NZ_JAQLOK010000002.1"/>
</dbReference>
<dbReference type="GO" id="GO:0008168">
    <property type="term" value="F:methyltransferase activity"/>
    <property type="evidence" value="ECO:0007669"/>
    <property type="project" value="UniProtKB-KW"/>
</dbReference>
<dbReference type="CDD" id="cd02440">
    <property type="entry name" value="AdoMet_MTases"/>
    <property type="match status" value="1"/>
</dbReference>
<dbReference type="InterPro" id="IPR029063">
    <property type="entry name" value="SAM-dependent_MTases_sf"/>
</dbReference>
<comment type="caution">
    <text evidence="2">The sequence shown here is derived from an EMBL/GenBank/DDBJ whole genome shotgun (WGS) entry which is preliminary data.</text>
</comment>
<reference evidence="2 3" key="1">
    <citation type="journal article" date="2024" name="Curr. Microbiol.">
        <title>Luteibacter sahnii sp. nov., A Novel Yellow-Colored Xanthomonadin Pigment Producing Probiotic Bacterium from Healthy Rice Seed Microbiome.</title>
        <authorList>
            <person name="Jaiswal G."/>
            <person name="Rana R."/>
            <person name="Nayak P.K."/>
            <person name="Chouhan R."/>
            <person name="Gandhi S.G."/>
            <person name="Patel H.K."/>
            <person name="Patil P.B."/>
        </authorList>
    </citation>
    <scope>NUCLEOTIDE SEQUENCE [LARGE SCALE GENOMIC DNA]</scope>
    <source>
        <strain evidence="2 3">PPL201</strain>
    </source>
</reference>
<name>A0ABT6B652_9GAMM</name>
<sequence length="278" mass="32087">MNLRHPIAAPTRLEDRLAQTQQAFDSVAADYDGPRGNNELIQRMRDTLWQTVREKLPAGARLIDLGCGTGIDAIEFARSRFHVTATDWSPRMIERTRARAEEAGVASRVDVHHLGVQELDRLEGEFDGAYSNFGPLNCAPDLRETAAQCARLIRPGGTLVFSVIGRICPWEVAHYTLRGRFRRAWVRASRGATAVGMNRHTIWTWYYLPREFYAAFAEHFSLVDYRALSLFMPPPYMVDRYRKRPSWYERLGRIDDRFGHLPVLRDMGDHFLIVMHRR</sequence>
<accession>A0ABT6B652</accession>